<dbReference type="HOGENOM" id="CLU_214046_0_0_1"/>
<dbReference type="Proteomes" id="UP000017836">
    <property type="component" value="Unassembled WGS sequence"/>
</dbReference>
<dbReference type="Gramene" id="ERN07545">
    <property type="protein sequence ID" value="ERN07545"/>
    <property type="gene ID" value="AMTR_s00154p00063050"/>
</dbReference>
<name>W1PKA4_AMBTC</name>
<dbReference type="PANTHER" id="PTHR37251">
    <property type="entry name" value="MITOCHONDRIAL IMPORT RECEPTOR SUBUNIT TOM5 HOMOLOG"/>
    <property type="match status" value="1"/>
</dbReference>
<evidence type="ECO:0000313" key="1">
    <source>
        <dbReference type="EMBL" id="ERN07545.1"/>
    </source>
</evidence>
<organism evidence="1 2">
    <name type="scientific">Amborella trichopoda</name>
    <dbReference type="NCBI Taxonomy" id="13333"/>
    <lineage>
        <taxon>Eukaryota</taxon>
        <taxon>Viridiplantae</taxon>
        <taxon>Streptophyta</taxon>
        <taxon>Embryophyta</taxon>
        <taxon>Tracheophyta</taxon>
        <taxon>Spermatophyta</taxon>
        <taxon>Magnoliopsida</taxon>
        <taxon>Amborellales</taxon>
        <taxon>Amborellaceae</taxon>
        <taxon>Amborella</taxon>
    </lineage>
</organism>
<evidence type="ECO:0000313" key="2">
    <source>
        <dbReference type="Proteomes" id="UP000017836"/>
    </source>
</evidence>
<protein>
    <submittedName>
        <fullName evidence="1">Uncharacterized protein</fullName>
    </submittedName>
</protein>
<sequence length="53" mass="6122">MAISESKDQVIQFLNSQFLDDEKWPFTKNVLWAFGLFVTSAVVMHKYGEQLAI</sequence>
<keyword evidence="2" id="KW-1185">Reference proteome</keyword>
<accession>W1PKA4</accession>
<dbReference type="PANTHER" id="PTHR37251:SF1">
    <property type="entry name" value="MITOCHONDRIAL IMPORT RECEPTOR SUBUNIT TOM5 HOMOLOG"/>
    <property type="match status" value="1"/>
</dbReference>
<proteinExistence type="predicted"/>
<dbReference type="AlphaFoldDB" id="W1PKA4"/>
<reference evidence="2" key="1">
    <citation type="journal article" date="2013" name="Science">
        <title>The Amborella genome and the evolution of flowering plants.</title>
        <authorList>
            <consortium name="Amborella Genome Project"/>
        </authorList>
    </citation>
    <scope>NUCLEOTIDE SEQUENCE [LARGE SCALE GENOMIC DNA]</scope>
</reference>
<dbReference type="EMBL" id="KI393735">
    <property type="protein sequence ID" value="ERN07545.1"/>
    <property type="molecule type" value="Genomic_DNA"/>
</dbReference>
<dbReference type="InterPro" id="IPR034553">
    <property type="entry name" value="TOM5_viridi"/>
</dbReference>
<dbReference type="GO" id="GO:0005742">
    <property type="term" value="C:mitochondrial outer membrane translocase complex"/>
    <property type="evidence" value="ECO:0007669"/>
    <property type="project" value="InterPro"/>
</dbReference>
<gene>
    <name evidence="1" type="ORF">AMTR_s00154p00063050</name>
</gene>